<evidence type="ECO:0000313" key="1">
    <source>
        <dbReference type="EMBL" id="CRL01203.1"/>
    </source>
</evidence>
<reference evidence="1 2" key="1">
    <citation type="submission" date="2015-04" db="EMBL/GenBank/DDBJ databases">
        <authorList>
            <person name="Syromyatnikov M.Y."/>
            <person name="Popov V.N."/>
        </authorList>
    </citation>
    <scope>NUCLEOTIDE SEQUENCE [LARGE SCALE GENOMIC DNA]</scope>
</reference>
<keyword evidence="2" id="KW-1185">Reference proteome</keyword>
<proteinExistence type="predicted"/>
<protein>
    <submittedName>
        <fullName evidence="1">CLUMA_CG014741, isoform A</fullName>
    </submittedName>
</protein>
<name>A0A1J1ILV2_9DIPT</name>
<dbReference type="AlphaFoldDB" id="A0A1J1ILV2"/>
<accession>A0A1J1ILV2</accession>
<organism evidence="1 2">
    <name type="scientific">Clunio marinus</name>
    <dbReference type="NCBI Taxonomy" id="568069"/>
    <lineage>
        <taxon>Eukaryota</taxon>
        <taxon>Metazoa</taxon>
        <taxon>Ecdysozoa</taxon>
        <taxon>Arthropoda</taxon>
        <taxon>Hexapoda</taxon>
        <taxon>Insecta</taxon>
        <taxon>Pterygota</taxon>
        <taxon>Neoptera</taxon>
        <taxon>Endopterygota</taxon>
        <taxon>Diptera</taxon>
        <taxon>Nematocera</taxon>
        <taxon>Chironomoidea</taxon>
        <taxon>Chironomidae</taxon>
        <taxon>Clunio</taxon>
    </lineage>
</organism>
<dbReference type="EMBL" id="CVRI01000055">
    <property type="protein sequence ID" value="CRL01203.1"/>
    <property type="molecule type" value="Genomic_DNA"/>
</dbReference>
<dbReference type="Proteomes" id="UP000183832">
    <property type="component" value="Unassembled WGS sequence"/>
</dbReference>
<sequence length="94" mass="10719">MQNLTLTAVFLSNSGECFCNVKATSFPSLWTTKTLYNVHKEKYLRLIKARLCCADEKDKVAEDEEERPLTQQHQTAGLSHSLINQKRLTGIHLI</sequence>
<evidence type="ECO:0000313" key="2">
    <source>
        <dbReference type="Proteomes" id="UP000183832"/>
    </source>
</evidence>
<gene>
    <name evidence="1" type="ORF">CLUMA_CG014741</name>
</gene>